<feature type="domain" description="NAD-dependent epimerase/dehydratase" evidence="13">
    <location>
        <begin position="4"/>
        <end position="248"/>
    </location>
</feature>
<evidence type="ECO:0000313" key="15">
    <source>
        <dbReference type="Proteomes" id="UP001317532"/>
    </source>
</evidence>
<dbReference type="InterPro" id="IPR036291">
    <property type="entry name" value="NAD(P)-bd_dom_sf"/>
</dbReference>
<keyword evidence="6" id="KW-1133">Transmembrane helix</keyword>
<dbReference type="InterPro" id="IPR044516">
    <property type="entry name" value="UXS-like"/>
</dbReference>
<keyword evidence="15" id="KW-1185">Reference proteome</keyword>
<evidence type="ECO:0000256" key="6">
    <source>
        <dbReference type="ARBA" id="ARBA00022989"/>
    </source>
</evidence>
<keyword evidence="7" id="KW-0520">NAD</keyword>
<proteinExistence type="predicted"/>
<organism evidence="14 15">
    <name type="scientific">Vulcanimicrobium alpinum</name>
    <dbReference type="NCBI Taxonomy" id="3016050"/>
    <lineage>
        <taxon>Bacteria</taxon>
        <taxon>Bacillati</taxon>
        <taxon>Vulcanimicrobiota</taxon>
        <taxon>Vulcanimicrobiia</taxon>
        <taxon>Vulcanimicrobiales</taxon>
        <taxon>Vulcanimicrobiaceae</taxon>
        <taxon>Vulcanimicrobium</taxon>
    </lineage>
</organism>
<protein>
    <submittedName>
        <fullName evidence="14">NAD-dependent dehydratase</fullName>
    </submittedName>
</protein>
<dbReference type="GO" id="GO:0048040">
    <property type="term" value="F:UDP-glucuronate decarboxylase activity"/>
    <property type="evidence" value="ECO:0007669"/>
    <property type="project" value="TreeGrafter"/>
</dbReference>
<dbReference type="GO" id="GO:0070403">
    <property type="term" value="F:NAD+ binding"/>
    <property type="evidence" value="ECO:0007669"/>
    <property type="project" value="InterPro"/>
</dbReference>
<evidence type="ECO:0000256" key="2">
    <source>
        <dbReference type="ARBA" id="ARBA00004323"/>
    </source>
</evidence>
<evidence type="ECO:0000256" key="7">
    <source>
        <dbReference type="ARBA" id="ARBA00023027"/>
    </source>
</evidence>
<dbReference type="PANTHER" id="PTHR43078">
    <property type="entry name" value="UDP-GLUCURONIC ACID DECARBOXYLASE-RELATED"/>
    <property type="match status" value="1"/>
</dbReference>
<evidence type="ECO:0000256" key="4">
    <source>
        <dbReference type="ARBA" id="ARBA00022793"/>
    </source>
</evidence>
<evidence type="ECO:0000256" key="1">
    <source>
        <dbReference type="ARBA" id="ARBA00001911"/>
    </source>
</evidence>
<comment type="subcellular location">
    <subcellularLocation>
        <location evidence="2">Golgi apparatus membrane</location>
        <topology evidence="2">Single-pass type II membrane protein</topology>
    </subcellularLocation>
    <subcellularLocation>
        <location evidence="12">Golgi apparatus</location>
        <location evidence="12">Golgi stack membrane</location>
    </subcellularLocation>
</comment>
<dbReference type="KEGG" id="vab:WPS_29460"/>
<evidence type="ECO:0000256" key="9">
    <source>
        <dbReference type="ARBA" id="ARBA00023136"/>
    </source>
</evidence>
<keyword evidence="9" id="KW-0472">Membrane</keyword>
<evidence type="ECO:0000256" key="12">
    <source>
        <dbReference type="ARBA" id="ARBA00037859"/>
    </source>
</evidence>
<dbReference type="SUPFAM" id="SSF51735">
    <property type="entry name" value="NAD(P)-binding Rossmann-fold domains"/>
    <property type="match status" value="1"/>
</dbReference>
<evidence type="ECO:0000256" key="5">
    <source>
        <dbReference type="ARBA" id="ARBA00022968"/>
    </source>
</evidence>
<sequence length="336" mass="36828">MLAYITGAAGFLGSHLVDQLMRDDWNVVGIDNLATGDGRNLDDARATARFTFVHADVSQPWREWTSSLATPLQRPDVVFHLASPASPVHYERLALETMAVNAVGTMHAVGFSQAAGSTLLYASTSESYGDPLEHPQRESYWGNVNPVGVRSCYDESKRYGEAYVTTAVRKLGIDARIVRIFNTYGPRMQAGDGRVIPNFCVSALRGEPLTVYGDGSQTRSFCYVDDLLDGIVRLATRPGLSGNVVNIGNPGEFTIRELAAIVAELAEVELRTIDVALPPDDPARRRPDITKARTLLEWEPKVALRDGLQKTLDFFRARADEPTGYDCVAEYDTGVS</sequence>
<name>A0AAN1XYD4_UNVUL</name>
<dbReference type="FunFam" id="3.40.50.720:FF:000065">
    <property type="entry name" value="UDP-glucuronic acid decarboxylase 1"/>
    <property type="match status" value="1"/>
</dbReference>
<dbReference type="EMBL" id="AP025523">
    <property type="protein sequence ID" value="BDE07670.1"/>
    <property type="molecule type" value="Genomic_DNA"/>
</dbReference>
<keyword evidence="10" id="KW-0325">Glycoprotein</keyword>
<evidence type="ECO:0000256" key="3">
    <source>
        <dbReference type="ARBA" id="ARBA00022692"/>
    </source>
</evidence>
<dbReference type="Pfam" id="PF01370">
    <property type="entry name" value="Epimerase"/>
    <property type="match status" value="1"/>
</dbReference>
<dbReference type="Gene3D" id="3.40.50.720">
    <property type="entry name" value="NAD(P)-binding Rossmann-like Domain"/>
    <property type="match status" value="1"/>
</dbReference>
<evidence type="ECO:0000256" key="8">
    <source>
        <dbReference type="ARBA" id="ARBA00023034"/>
    </source>
</evidence>
<dbReference type="Proteomes" id="UP001317532">
    <property type="component" value="Chromosome"/>
</dbReference>
<evidence type="ECO:0000256" key="11">
    <source>
        <dbReference type="ARBA" id="ARBA00023239"/>
    </source>
</evidence>
<dbReference type="PANTHER" id="PTHR43078:SF6">
    <property type="entry name" value="UDP-GLUCURONIC ACID DECARBOXYLASE 1"/>
    <property type="match status" value="1"/>
</dbReference>
<dbReference type="AlphaFoldDB" id="A0AAN1XYD4"/>
<reference evidence="14 15" key="1">
    <citation type="journal article" date="2022" name="ISME Commun">
        <title>Vulcanimicrobium alpinus gen. nov. sp. nov., the first cultivated representative of the candidate phylum 'Eremiobacterota', is a metabolically versatile aerobic anoxygenic phototroph.</title>
        <authorList>
            <person name="Yabe S."/>
            <person name="Muto K."/>
            <person name="Abe K."/>
            <person name="Yokota A."/>
            <person name="Staudigel H."/>
            <person name="Tebo B.M."/>
        </authorList>
    </citation>
    <scope>NUCLEOTIDE SEQUENCE [LARGE SCALE GENOMIC DNA]</scope>
    <source>
        <strain evidence="14 15">WC8-2</strain>
    </source>
</reference>
<gene>
    <name evidence="14" type="primary">wcaG</name>
    <name evidence="14" type="ORF">WPS_29460</name>
</gene>
<keyword evidence="4" id="KW-0210">Decarboxylase</keyword>
<accession>A0AAN1XYD4</accession>
<evidence type="ECO:0000259" key="13">
    <source>
        <dbReference type="Pfam" id="PF01370"/>
    </source>
</evidence>
<dbReference type="GO" id="GO:0042732">
    <property type="term" value="P:D-xylose metabolic process"/>
    <property type="evidence" value="ECO:0007669"/>
    <property type="project" value="InterPro"/>
</dbReference>
<keyword evidence="5" id="KW-0735">Signal-anchor</keyword>
<evidence type="ECO:0000256" key="10">
    <source>
        <dbReference type="ARBA" id="ARBA00023180"/>
    </source>
</evidence>
<keyword evidence="8" id="KW-0333">Golgi apparatus</keyword>
<dbReference type="RefSeq" id="WP_317995248.1">
    <property type="nucleotide sequence ID" value="NZ_AP025523.1"/>
</dbReference>
<dbReference type="InterPro" id="IPR001509">
    <property type="entry name" value="Epimerase_deHydtase"/>
</dbReference>
<evidence type="ECO:0000313" key="14">
    <source>
        <dbReference type="EMBL" id="BDE07670.1"/>
    </source>
</evidence>
<keyword evidence="3" id="KW-0812">Transmembrane</keyword>
<dbReference type="GO" id="GO:0005737">
    <property type="term" value="C:cytoplasm"/>
    <property type="evidence" value="ECO:0007669"/>
    <property type="project" value="TreeGrafter"/>
</dbReference>
<comment type="cofactor">
    <cofactor evidence="1">
        <name>NAD(+)</name>
        <dbReference type="ChEBI" id="CHEBI:57540"/>
    </cofactor>
</comment>
<keyword evidence="11" id="KW-0456">Lyase</keyword>